<keyword evidence="1" id="KW-1133">Transmembrane helix</keyword>
<dbReference type="EMBL" id="JBHSIU010000047">
    <property type="protein sequence ID" value="MFC5003270.1"/>
    <property type="molecule type" value="Genomic_DNA"/>
</dbReference>
<evidence type="ECO:0000313" key="3">
    <source>
        <dbReference type="Proteomes" id="UP001595912"/>
    </source>
</evidence>
<dbReference type="SUPFAM" id="SSF69304">
    <property type="entry name" value="Tricorn protease N-terminal domain"/>
    <property type="match status" value="1"/>
</dbReference>
<proteinExistence type="predicted"/>
<name>A0ABV9W3P4_9ACTN</name>
<dbReference type="InterPro" id="IPR011042">
    <property type="entry name" value="6-blade_b-propeller_TolB-like"/>
</dbReference>
<evidence type="ECO:0000313" key="2">
    <source>
        <dbReference type="EMBL" id="MFC5003270.1"/>
    </source>
</evidence>
<feature type="transmembrane region" description="Helical" evidence="1">
    <location>
        <begin position="42"/>
        <end position="62"/>
    </location>
</feature>
<keyword evidence="1" id="KW-0472">Membrane</keyword>
<dbReference type="Proteomes" id="UP001595912">
    <property type="component" value="Unassembled WGS sequence"/>
</dbReference>
<dbReference type="Gene3D" id="2.120.10.30">
    <property type="entry name" value="TolB, C-terminal domain"/>
    <property type="match status" value="1"/>
</dbReference>
<evidence type="ECO:0008006" key="4">
    <source>
        <dbReference type="Google" id="ProtNLM"/>
    </source>
</evidence>
<protein>
    <recommendedName>
        <fullName evidence="4">WD40 repeat protein</fullName>
    </recommendedName>
</protein>
<gene>
    <name evidence="2" type="ORF">ACFPIJ_36240</name>
</gene>
<accession>A0ABV9W3P4</accession>
<organism evidence="2 3">
    <name type="scientific">Dactylosporangium cerinum</name>
    <dbReference type="NCBI Taxonomy" id="1434730"/>
    <lineage>
        <taxon>Bacteria</taxon>
        <taxon>Bacillati</taxon>
        <taxon>Actinomycetota</taxon>
        <taxon>Actinomycetes</taxon>
        <taxon>Micromonosporales</taxon>
        <taxon>Micromonosporaceae</taxon>
        <taxon>Dactylosporangium</taxon>
    </lineage>
</organism>
<keyword evidence="1" id="KW-0812">Transmembrane</keyword>
<keyword evidence="3" id="KW-1185">Reference proteome</keyword>
<dbReference type="RefSeq" id="WP_380122152.1">
    <property type="nucleotide sequence ID" value="NZ_JBHSIU010000047.1"/>
</dbReference>
<sequence>MRFEQLLHETIDEMAGEMTAPKAGLAARSMARGRRIRRARRVATAGAAILAAVAVALPWTFLSQKDTAAPSPAASAQPTRTPAMTRTELPGGWVVIGVGDQVLDRPTNEYVLMRKPVLPAPAGNRILVIDGPESLQLTSVRGADPVTVDPAGLVGTFNWSPAGDRLVGGISQKEPFKIGFAVVDARTGAISKHWIDHDRYDCSRCDFTWTRDGQEVVMPIADRSGGEAEERVSQLQLFNAGTGEPTVSLPITDLPAGPFAWSPGGRYVVVGPAGTSQGWRLYDTTTGQNRPFPYPAVWVTADVLLATKDGKVITLTPDGAVTATIDVAVPNPGMITFGPPR</sequence>
<evidence type="ECO:0000256" key="1">
    <source>
        <dbReference type="SAM" id="Phobius"/>
    </source>
</evidence>
<comment type="caution">
    <text evidence="2">The sequence shown here is derived from an EMBL/GenBank/DDBJ whole genome shotgun (WGS) entry which is preliminary data.</text>
</comment>
<reference evidence="3" key="1">
    <citation type="journal article" date="2019" name="Int. J. Syst. Evol. Microbiol.">
        <title>The Global Catalogue of Microorganisms (GCM) 10K type strain sequencing project: providing services to taxonomists for standard genome sequencing and annotation.</title>
        <authorList>
            <consortium name="The Broad Institute Genomics Platform"/>
            <consortium name="The Broad Institute Genome Sequencing Center for Infectious Disease"/>
            <person name="Wu L."/>
            <person name="Ma J."/>
        </authorList>
    </citation>
    <scope>NUCLEOTIDE SEQUENCE [LARGE SCALE GENOMIC DNA]</scope>
    <source>
        <strain evidence="3">CGMCC 4.7152</strain>
    </source>
</reference>